<accession>A0A427XNQ3</accession>
<organism evidence="2 3">
    <name type="scientific">Apiotrichum porosum</name>
    <dbReference type="NCBI Taxonomy" id="105984"/>
    <lineage>
        <taxon>Eukaryota</taxon>
        <taxon>Fungi</taxon>
        <taxon>Dikarya</taxon>
        <taxon>Basidiomycota</taxon>
        <taxon>Agaricomycotina</taxon>
        <taxon>Tremellomycetes</taxon>
        <taxon>Trichosporonales</taxon>
        <taxon>Trichosporonaceae</taxon>
        <taxon>Apiotrichum</taxon>
    </lineage>
</organism>
<feature type="region of interest" description="Disordered" evidence="1">
    <location>
        <begin position="1"/>
        <end position="75"/>
    </location>
</feature>
<dbReference type="EMBL" id="RSCE01000008">
    <property type="protein sequence ID" value="RSH80526.1"/>
    <property type="molecule type" value="Genomic_DNA"/>
</dbReference>
<feature type="compositionally biased region" description="Low complexity" evidence="1">
    <location>
        <begin position="57"/>
        <end position="74"/>
    </location>
</feature>
<dbReference type="AlphaFoldDB" id="A0A427XNQ3"/>
<keyword evidence="3" id="KW-1185">Reference proteome</keyword>
<dbReference type="Proteomes" id="UP000279236">
    <property type="component" value="Unassembled WGS sequence"/>
</dbReference>
<evidence type="ECO:0000256" key="1">
    <source>
        <dbReference type="SAM" id="MobiDB-lite"/>
    </source>
</evidence>
<sequence length="249" mass="26949">MSASPRSLHPAPAYATAPSRAHPYAAGPSQHRRGRSTAAAAEDRLPPSPPRSRRDASVSPPAAKPSPASFDAADNYWDDVPAAPASLASILDSFRRSGEGDRDLLISILGAKKAEEERLTAIVQTRLTVLQARLNLAAIQAQMPSAAPVDLSRQERTPSLSHSAPSTDSSPRMSHPAAGGYWQQYPPASASSERIHLPPPMGYERDHRMHPHAHPHSPRDRSDSASSRRPEGLEMLLEGVREAERKDRL</sequence>
<comment type="caution">
    <text evidence="2">The sequence shown here is derived from an EMBL/GenBank/DDBJ whole genome shotgun (WGS) entry which is preliminary data.</text>
</comment>
<dbReference type="RefSeq" id="XP_028475473.1">
    <property type="nucleotide sequence ID" value="XM_028624401.1"/>
</dbReference>
<evidence type="ECO:0000313" key="3">
    <source>
        <dbReference type="Proteomes" id="UP000279236"/>
    </source>
</evidence>
<reference evidence="2 3" key="1">
    <citation type="submission" date="2018-11" db="EMBL/GenBank/DDBJ databases">
        <title>Genome sequence of Apiotrichum porosum DSM 27194.</title>
        <authorList>
            <person name="Aliyu H."/>
            <person name="Gorte O."/>
            <person name="Ochsenreither K."/>
        </authorList>
    </citation>
    <scope>NUCLEOTIDE SEQUENCE [LARGE SCALE GENOMIC DNA]</scope>
    <source>
        <strain evidence="2 3">DSM 27194</strain>
    </source>
</reference>
<feature type="compositionally biased region" description="Basic and acidic residues" evidence="1">
    <location>
        <begin position="217"/>
        <end position="232"/>
    </location>
</feature>
<evidence type="ECO:0000313" key="2">
    <source>
        <dbReference type="EMBL" id="RSH80526.1"/>
    </source>
</evidence>
<proteinExistence type="predicted"/>
<feature type="compositionally biased region" description="Polar residues" evidence="1">
    <location>
        <begin position="157"/>
        <end position="172"/>
    </location>
</feature>
<protein>
    <submittedName>
        <fullName evidence="2">Uncharacterized protein</fullName>
    </submittedName>
</protein>
<feature type="compositionally biased region" description="Basic and acidic residues" evidence="1">
    <location>
        <begin position="239"/>
        <end position="249"/>
    </location>
</feature>
<gene>
    <name evidence="2" type="ORF">EHS24_009106</name>
</gene>
<name>A0A427XNQ3_9TREE</name>
<dbReference type="GeneID" id="39593649"/>
<dbReference type="OrthoDB" id="2537258at2759"/>
<feature type="region of interest" description="Disordered" evidence="1">
    <location>
        <begin position="145"/>
        <end position="249"/>
    </location>
</feature>